<dbReference type="Pfam" id="PF12833">
    <property type="entry name" value="HTH_18"/>
    <property type="match status" value="1"/>
</dbReference>
<proteinExistence type="predicted"/>
<dbReference type="PROSITE" id="PS01124">
    <property type="entry name" value="HTH_ARAC_FAMILY_2"/>
    <property type="match status" value="1"/>
</dbReference>
<accession>A0A6J5D6H7</accession>
<evidence type="ECO:0000256" key="3">
    <source>
        <dbReference type="ARBA" id="ARBA00023163"/>
    </source>
</evidence>
<evidence type="ECO:0000256" key="1">
    <source>
        <dbReference type="ARBA" id="ARBA00023015"/>
    </source>
</evidence>
<dbReference type="InterPro" id="IPR018060">
    <property type="entry name" value="HTH_AraC"/>
</dbReference>
<dbReference type="PRINTS" id="PR00032">
    <property type="entry name" value="HTHARAC"/>
</dbReference>
<evidence type="ECO:0000313" key="6">
    <source>
        <dbReference type="Proteomes" id="UP000494363"/>
    </source>
</evidence>
<name>A0A6J5D6H7_9BURK</name>
<gene>
    <name evidence="5" type="primary">nphR_1</name>
    <name evidence="5" type="ORF">LMG29542_00672</name>
</gene>
<reference evidence="5 6" key="1">
    <citation type="submission" date="2020-04" db="EMBL/GenBank/DDBJ databases">
        <authorList>
            <person name="De Canck E."/>
        </authorList>
    </citation>
    <scope>NUCLEOTIDE SEQUENCE [LARGE SCALE GENOMIC DNA]</scope>
    <source>
        <strain evidence="5 6">LMG 29542</strain>
    </source>
</reference>
<evidence type="ECO:0000259" key="4">
    <source>
        <dbReference type="PROSITE" id="PS01124"/>
    </source>
</evidence>
<keyword evidence="6" id="KW-1185">Reference proteome</keyword>
<dbReference type="GO" id="GO:0003700">
    <property type="term" value="F:DNA-binding transcription factor activity"/>
    <property type="evidence" value="ECO:0007669"/>
    <property type="project" value="InterPro"/>
</dbReference>
<protein>
    <submittedName>
        <fullName evidence="5">Transcriptional activator NphR</fullName>
    </submittedName>
</protein>
<keyword evidence="2" id="KW-0238">DNA-binding</keyword>
<dbReference type="InterPro" id="IPR050204">
    <property type="entry name" value="AraC_XylS_family_regulators"/>
</dbReference>
<feature type="domain" description="HTH araC/xylS-type" evidence="4">
    <location>
        <begin position="145"/>
        <end position="243"/>
    </location>
</feature>
<dbReference type="SMART" id="SM00342">
    <property type="entry name" value="HTH_ARAC"/>
    <property type="match status" value="1"/>
</dbReference>
<dbReference type="RefSeq" id="WP_175225039.1">
    <property type="nucleotide sequence ID" value="NZ_CADIKH010000003.1"/>
</dbReference>
<keyword evidence="1" id="KW-0805">Transcription regulation</keyword>
<dbReference type="AlphaFoldDB" id="A0A6J5D6H7"/>
<dbReference type="InterPro" id="IPR018062">
    <property type="entry name" value="HTH_AraC-typ_CS"/>
</dbReference>
<dbReference type="InterPro" id="IPR009057">
    <property type="entry name" value="Homeodomain-like_sf"/>
</dbReference>
<dbReference type="Gene3D" id="1.10.10.60">
    <property type="entry name" value="Homeodomain-like"/>
    <property type="match status" value="1"/>
</dbReference>
<organism evidence="5 6">
    <name type="scientific">Paraburkholderia humisilvae</name>
    <dbReference type="NCBI Taxonomy" id="627669"/>
    <lineage>
        <taxon>Bacteria</taxon>
        <taxon>Pseudomonadati</taxon>
        <taxon>Pseudomonadota</taxon>
        <taxon>Betaproteobacteria</taxon>
        <taxon>Burkholderiales</taxon>
        <taxon>Burkholderiaceae</taxon>
        <taxon>Paraburkholderia</taxon>
    </lineage>
</organism>
<sequence>MSQKDTGWDSGSHIFVAIVRHGSMVIRQRDIVHNFEEGSVLVLDPLNEFAQVVGKRSHFTLLRLPRSALQHRGIPCRLGDIRIDHASSPDLCAVRDYFLFLAQLAYTVSDDLKTRFAEQSLDLMDIVLKEEPRTCKRSSAAIVVLHAKQIIARLACNPDLNIARIAHEMNVSPNYLGRAFHSVGQSPMRYVTSLRLDHAARLLADETLQVKQIAFSCGFINASHFSKAFKQKYGVTPREFRTARQIEMTQNAEYRVAQSATALARKARSGAVE</sequence>
<dbReference type="PANTHER" id="PTHR46796">
    <property type="entry name" value="HTH-TYPE TRANSCRIPTIONAL ACTIVATOR RHAS-RELATED"/>
    <property type="match status" value="1"/>
</dbReference>
<dbReference type="EMBL" id="CADIKH010000003">
    <property type="protein sequence ID" value="CAB3748465.1"/>
    <property type="molecule type" value="Genomic_DNA"/>
</dbReference>
<evidence type="ECO:0000313" key="5">
    <source>
        <dbReference type="EMBL" id="CAB3748465.1"/>
    </source>
</evidence>
<dbReference type="SUPFAM" id="SSF46689">
    <property type="entry name" value="Homeodomain-like"/>
    <property type="match status" value="1"/>
</dbReference>
<dbReference type="PANTHER" id="PTHR46796:SF6">
    <property type="entry name" value="ARAC SUBFAMILY"/>
    <property type="match status" value="1"/>
</dbReference>
<evidence type="ECO:0000256" key="2">
    <source>
        <dbReference type="ARBA" id="ARBA00023125"/>
    </source>
</evidence>
<keyword evidence="3" id="KW-0804">Transcription</keyword>
<dbReference type="GO" id="GO:0043565">
    <property type="term" value="F:sequence-specific DNA binding"/>
    <property type="evidence" value="ECO:0007669"/>
    <property type="project" value="InterPro"/>
</dbReference>
<dbReference type="InterPro" id="IPR020449">
    <property type="entry name" value="Tscrpt_reg_AraC-type_HTH"/>
</dbReference>
<dbReference type="Proteomes" id="UP000494363">
    <property type="component" value="Unassembled WGS sequence"/>
</dbReference>
<dbReference type="PROSITE" id="PS00041">
    <property type="entry name" value="HTH_ARAC_FAMILY_1"/>
    <property type="match status" value="1"/>
</dbReference>